<evidence type="ECO:0000256" key="6">
    <source>
        <dbReference type="ARBA" id="ARBA00022737"/>
    </source>
</evidence>
<dbReference type="PROSITE" id="PS50022">
    <property type="entry name" value="FA58C_3"/>
    <property type="match status" value="1"/>
</dbReference>
<dbReference type="Pfam" id="PF00008">
    <property type="entry name" value="EGF"/>
    <property type="match status" value="1"/>
</dbReference>
<dbReference type="Pfam" id="PF02210">
    <property type="entry name" value="Laminin_G_2"/>
    <property type="match status" value="3"/>
</dbReference>
<feature type="domain" description="F5/8 type C" evidence="12">
    <location>
        <begin position="1"/>
        <end position="135"/>
    </location>
</feature>
<dbReference type="InterPro" id="IPR000742">
    <property type="entry name" value="EGF"/>
</dbReference>
<dbReference type="Gene3D" id="2.60.120.260">
    <property type="entry name" value="Galactose-binding domain-like"/>
    <property type="match status" value="1"/>
</dbReference>
<keyword evidence="6" id="KW-0677">Repeat</keyword>
<evidence type="ECO:0000313" key="16">
    <source>
        <dbReference type="Ensembl" id="ENSOSIP00000017223.1"/>
    </source>
</evidence>
<dbReference type="SMART" id="SM00181">
    <property type="entry name" value="EGF"/>
    <property type="match status" value="2"/>
</dbReference>
<dbReference type="Proteomes" id="UP000694383">
    <property type="component" value="Unplaced"/>
</dbReference>
<dbReference type="Gene3D" id="2.60.120.1000">
    <property type="match status" value="1"/>
</dbReference>
<dbReference type="AlphaFoldDB" id="A0A8C7XQX8"/>
<keyword evidence="3 10" id="KW-0245">EGF-like domain</keyword>
<evidence type="ECO:0000256" key="10">
    <source>
        <dbReference type="PROSITE-ProRule" id="PRU00076"/>
    </source>
</evidence>
<reference evidence="16" key="2">
    <citation type="submission" date="2025-09" db="UniProtKB">
        <authorList>
            <consortium name="Ensembl"/>
        </authorList>
    </citation>
    <scope>IDENTIFICATION</scope>
</reference>
<keyword evidence="5" id="KW-0732">Signal</keyword>
<dbReference type="Gene3D" id="2.10.25.10">
    <property type="entry name" value="Laminin"/>
    <property type="match status" value="2"/>
</dbReference>
<feature type="domain" description="Laminin G" evidence="13">
    <location>
        <begin position="141"/>
        <end position="311"/>
    </location>
</feature>
<keyword evidence="7" id="KW-1133">Transmembrane helix</keyword>
<dbReference type="PROSITE" id="PS50026">
    <property type="entry name" value="EGF_3"/>
    <property type="match status" value="2"/>
</dbReference>
<keyword evidence="9 11" id="KW-1015">Disulfide bond</keyword>
<dbReference type="InterPro" id="IPR001791">
    <property type="entry name" value="Laminin_G"/>
</dbReference>
<dbReference type="InterPro" id="IPR008979">
    <property type="entry name" value="Galactose-bd-like_sf"/>
</dbReference>
<sequence length="984" mass="108832">MTACPSEEAPKTCLEVSLCVSPPGAGGWSPMVTDQNPWLQVDLGEQMEVTAVATQGRHDSWDWVSSYLLLLSDTGRIWKQYRQEDGVERLAGNVNAEAVVQNKLSHTVRARFLRFVPLDWNPSGWIGLRVEAFGCSYKSYVADFDGRSSLLYRFYQKSISTVKDVISLRFKSHQAEGVLLHGEGQRGDYITLELHRGRLDLYLNLDDSRPRFGSRRAAVSAGSLLDDQHWHSVHIERFNKQVNLTVDSHTQHFHTAGEGHSLEVDYEVRGRGGGGGGKRPSCRKDTLTAANTAKRSNQQPTSWRCFSELRCCFFPRCLPNLCEHGARCSQTWSSFSCDCSGTGYSGATCHTSIYESSCEAYKLSGSSSGFYFIDPDGSGPLGPTQVYCNMTEKKVWTVLSHNGTAPIQVQGSSPKRPHTLRLSYNASAEQMRSIVSGSEHCQQEVVYNCKKSRLFNAKDGSPLSWWLDREGERRSYWGGFLPGVQQCSCSLEENCLDLNYFCNCDADTDAWANDTGLLSYKEHLPLSQIVIGDTNRTGSRAVVHAGPLRCYGDKSIWNAASFYQESSYLYFPTLQAEVASDISFYFKTSTPSGVFLENQGLKDFIRVELSSPSVVTFSFDVGDGPALLSVKSPLPLNDRQWHYVRAERNVKESSLQVDQLPLRILAAPADGRLRLRLSSQLFVGGTASQQRGFLGCIRSLTVNGMSFDLEERAKMTPGVSAGCPGYCSGSSNLCHNRGKCIEKSNGYICDCSQSAYGGTTCNQGEALRAQQKLHTEPFSVMQNRSSKASGVSPDSRAREDVAFSFVTSQRPAMLLTVSTSGQRYIAVILARNGTLQIWYRLQTDRSPDVFNPTPGNLADGRLHRIRIHRVGKNLYVQVSHRHTEGFGIFLNLDEEVRRAASKGFIGCLSSVQFNHVAPLKAALTNRGSSLVTIRGDLVESNCGALAESTSHTLQGKVLPVRVVTDHIHKVKISPKQGRVHLSDM</sequence>
<dbReference type="PROSITE" id="PS01285">
    <property type="entry name" value="FA58C_1"/>
    <property type="match status" value="1"/>
</dbReference>
<accession>A0A8C7XQX8</accession>
<dbReference type="PROSITE" id="PS51406">
    <property type="entry name" value="FIBRINOGEN_C_2"/>
    <property type="match status" value="1"/>
</dbReference>
<dbReference type="SUPFAM" id="SSF49899">
    <property type="entry name" value="Concanavalin A-like lectins/glucanases"/>
    <property type="match status" value="3"/>
</dbReference>
<dbReference type="SUPFAM" id="SSF49785">
    <property type="entry name" value="Galactose-binding domain-like"/>
    <property type="match status" value="1"/>
</dbReference>
<name>A0A8C7XQX8_9TELE</name>
<evidence type="ECO:0000313" key="17">
    <source>
        <dbReference type="Proteomes" id="UP000694383"/>
    </source>
</evidence>
<dbReference type="CDD" id="cd00053">
    <property type="entry name" value="EGF"/>
    <property type="match status" value="1"/>
</dbReference>
<organism evidence="16 17">
    <name type="scientific">Oryzias sinensis</name>
    <name type="common">Chinese medaka</name>
    <dbReference type="NCBI Taxonomy" id="183150"/>
    <lineage>
        <taxon>Eukaryota</taxon>
        <taxon>Metazoa</taxon>
        <taxon>Chordata</taxon>
        <taxon>Craniata</taxon>
        <taxon>Vertebrata</taxon>
        <taxon>Euteleostomi</taxon>
        <taxon>Actinopterygii</taxon>
        <taxon>Neopterygii</taxon>
        <taxon>Teleostei</taxon>
        <taxon>Neoteleostei</taxon>
        <taxon>Acanthomorphata</taxon>
        <taxon>Ovalentaria</taxon>
        <taxon>Atherinomorphae</taxon>
        <taxon>Beloniformes</taxon>
        <taxon>Adrianichthyidae</taxon>
        <taxon>Oryziinae</taxon>
        <taxon>Oryzias</taxon>
    </lineage>
</organism>
<keyword evidence="4" id="KW-0812">Transmembrane</keyword>
<evidence type="ECO:0000256" key="9">
    <source>
        <dbReference type="ARBA" id="ARBA00023157"/>
    </source>
</evidence>
<dbReference type="SUPFAM" id="SSF57196">
    <property type="entry name" value="EGF/Laminin"/>
    <property type="match status" value="1"/>
</dbReference>
<evidence type="ECO:0000256" key="8">
    <source>
        <dbReference type="ARBA" id="ARBA00023136"/>
    </source>
</evidence>
<dbReference type="Gene3D" id="2.60.120.200">
    <property type="match status" value="3"/>
</dbReference>
<evidence type="ECO:0000256" key="5">
    <source>
        <dbReference type="ARBA" id="ARBA00022729"/>
    </source>
</evidence>
<dbReference type="InterPro" id="IPR013320">
    <property type="entry name" value="ConA-like_dom_sf"/>
</dbReference>
<keyword evidence="17" id="KW-1185">Reference proteome</keyword>
<dbReference type="InterPro" id="IPR036056">
    <property type="entry name" value="Fibrinogen-like_C"/>
</dbReference>
<feature type="domain" description="Laminin G" evidence="13">
    <location>
        <begin position="775"/>
        <end position="942"/>
    </location>
</feature>
<dbReference type="FunFam" id="2.60.120.260:FF:000016">
    <property type="entry name" value="Contactin-associated protein-like 4 isoform 1"/>
    <property type="match status" value="1"/>
</dbReference>
<feature type="domain" description="EGF-like" evidence="14">
    <location>
        <begin position="313"/>
        <end position="350"/>
    </location>
</feature>
<evidence type="ECO:0000259" key="12">
    <source>
        <dbReference type="PROSITE" id="PS50022"/>
    </source>
</evidence>
<evidence type="ECO:0000259" key="13">
    <source>
        <dbReference type="PROSITE" id="PS50025"/>
    </source>
</evidence>
<dbReference type="FunFam" id="2.60.120.200:FF:000026">
    <property type="entry name" value="contactin-associated protein-like 4 isoform X1"/>
    <property type="match status" value="1"/>
</dbReference>
<evidence type="ECO:0000259" key="15">
    <source>
        <dbReference type="PROSITE" id="PS51406"/>
    </source>
</evidence>
<proteinExistence type="inferred from homology"/>
<dbReference type="GeneTree" id="ENSGT00940000160532"/>
<evidence type="ECO:0000256" key="1">
    <source>
        <dbReference type="ARBA" id="ARBA00004479"/>
    </source>
</evidence>
<dbReference type="PANTHER" id="PTHR15036:SF84">
    <property type="entry name" value="CONTACTIN-ASSOCIATED PROTEIN-LIKE 5 ISOFORM X1"/>
    <property type="match status" value="1"/>
</dbReference>
<protein>
    <submittedName>
        <fullName evidence="16">Contactin associated protein family member 5a</fullName>
    </submittedName>
</protein>
<dbReference type="InterPro" id="IPR050372">
    <property type="entry name" value="Neurexin-related_CASP"/>
</dbReference>
<dbReference type="Ensembl" id="ENSOSIT00000018197.1">
    <property type="protein sequence ID" value="ENSOSIP00000017223.1"/>
    <property type="gene ID" value="ENSOSIG00000009370.1"/>
</dbReference>
<dbReference type="CDD" id="cd00110">
    <property type="entry name" value="LamG"/>
    <property type="match status" value="3"/>
</dbReference>
<dbReference type="InterPro" id="IPR002181">
    <property type="entry name" value="Fibrinogen_a/b/g_C_dom"/>
</dbReference>
<dbReference type="SUPFAM" id="SSF56496">
    <property type="entry name" value="Fibrinogen C-terminal domain-like"/>
    <property type="match status" value="1"/>
</dbReference>
<dbReference type="PANTHER" id="PTHR15036">
    <property type="entry name" value="PIKACHURIN-LIKE PROTEIN"/>
    <property type="match status" value="1"/>
</dbReference>
<reference evidence="16" key="1">
    <citation type="submission" date="2025-08" db="UniProtKB">
        <authorList>
            <consortium name="Ensembl"/>
        </authorList>
    </citation>
    <scope>IDENTIFICATION</scope>
</reference>
<evidence type="ECO:0000256" key="3">
    <source>
        <dbReference type="ARBA" id="ARBA00022536"/>
    </source>
</evidence>
<comment type="caution">
    <text evidence="10">Lacks conserved residue(s) required for the propagation of feature annotation.</text>
</comment>
<dbReference type="SMART" id="SM00282">
    <property type="entry name" value="LamG"/>
    <property type="match status" value="3"/>
</dbReference>
<feature type="domain" description="EGF-like" evidence="14">
    <location>
        <begin position="724"/>
        <end position="762"/>
    </location>
</feature>
<dbReference type="SMART" id="SM00231">
    <property type="entry name" value="FA58C"/>
    <property type="match status" value="1"/>
</dbReference>
<feature type="disulfide bond" evidence="11">
    <location>
        <begin position="696"/>
        <end position="723"/>
    </location>
</feature>
<dbReference type="GO" id="GO:0016020">
    <property type="term" value="C:membrane"/>
    <property type="evidence" value="ECO:0007669"/>
    <property type="project" value="UniProtKB-SubCell"/>
</dbReference>
<feature type="domain" description="Fibrinogen C-terminal" evidence="15">
    <location>
        <begin position="349"/>
        <end position="401"/>
    </location>
</feature>
<evidence type="ECO:0000259" key="14">
    <source>
        <dbReference type="PROSITE" id="PS50026"/>
    </source>
</evidence>
<dbReference type="CDD" id="cd00057">
    <property type="entry name" value="FA58C"/>
    <property type="match status" value="1"/>
</dbReference>
<keyword evidence="8" id="KW-0472">Membrane</keyword>
<evidence type="ECO:0000256" key="2">
    <source>
        <dbReference type="ARBA" id="ARBA00010241"/>
    </source>
</evidence>
<dbReference type="PROSITE" id="PS50025">
    <property type="entry name" value="LAM_G_DOMAIN"/>
    <property type="match status" value="3"/>
</dbReference>
<evidence type="ECO:0000256" key="4">
    <source>
        <dbReference type="ARBA" id="ARBA00022692"/>
    </source>
</evidence>
<dbReference type="Pfam" id="PF00754">
    <property type="entry name" value="F5_F8_type_C"/>
    <property type="match status" value="1"/>
</dbReference>
<evidence type="ECO:0000256" key="11">
    <source>
        <dbReference type="PROSITE-ProRule" id="PRU00122"/>
    </source>
</evidence>
<feature type="domain" description="Laminin G" evidence="13">
    <location>
        <begin position="558"/>
        <end position="723"/>
    </location>
</feature>
<dbReference type="InterPro" id="IPR000421">
    <property type="entry name" value="FA58C"/>
</dbReference>
<comment type="similarity">
    <text evidence="2">Belongs to the neurexin family.</text>
</comment>
<dbReference type="CDD" id="cd00054">
    <property type="entry name" value="EGF_CA"/>
    <property type="match status" value="1"/>
</dbReference>
<evidence type="ECO:0000256" key="7">
    <source>
        <dbReference type="ARBA" id="ARBA00022989"/>
    </source>
</evidence>
<comment type="subcellular location">
    <subcellularLocation>
        <location evidence="1">Membrane</location>
        <topology evidence="1">Single-pass type I membrane protein</topology>
    </subcellularLocation>
</comment>
<dbReference type="NCBIfam" id="NF040941">
    <property type="entry name" value="GGGWT_bact"/>
    <property type="match status" value="1"/>
</dbReference>